<dbReference type="Proteomes" id="UP001054945">
    <property type="component" value="Unassembled WGS sequence"/>
</dbReference>
<organism evidence="1 2">
    <name type="scientific">Caerostris extrusa</name>
    <name type="common">Bark spider</name>
    <name type="synonym">Caerostris bankana</name>
    <dbReference type="NCBI Taxonomy" id="172846"/>
    <lineage>
        <taxon>Eukaryota</taxon>
        <taxon>Metazoa</taxon>
        <taxon>Ecdysozoa</taxon>
        <taxon>Arthropoda</taxon>
        <taxon>Chelicerata</taxon>
        <taxon>Arachnida</taxon>
        <taxon>Araneae</taxon>
        <taxon>Araneomorphae</taxon>
        <taxon>Entelegynae</taxon>
        <taxon>Araneoidea</taxon>
        <taxon>Araneidae</taxon>
        <taxon>Caerostris</taxon>
    </lineage>
</organism>
<keyword evidence="2" id="KW-1185">Reference proteome</keyword>
<gene>
    <name evidence="1" type="ORF">CEXT_405721</name>
</gene>
<name>A0AAV4UPJ0_CAEEX</name>
<reference evidence="1 2" key="1">
    <citation type="submission" date="2021-06" db="EMBL/GenBank/DDBJ databases">
        <title>Caerostris extrusa draft genome.</title>
        <authorList>
            <person name="Kono N."/>
            <person name="Arakawa K."/>
        </authorList>
    </citation>
    <scope>NUCLEOTIDE SEQUENCE [LARGE SCALE GENOMIC DNA]</scope>
</reference>
<dbReference type="AlphaFoldDB" id="A0AAV4UPJ0"/>
<dbReference type="EMBL" id="BPLR01013198">
    <property type="protein sequence ID" value="GIY59340.1"/>
    <property type="molecule type" value="Genomic_DNA"/>
</dbReference>
<comment type="caution">
    <text evidence="1">The sequence shown here is derived from an EMBL/GenBank/DDBJ whole genome shotgun (WGS) entry which is preliminary data.</text>
</comment>
<proteinExistence type="predicted"/>
<evidence type="ECO:0000313" key="1">
    <source>
        <dbReference type="EMBL" id="GIY59340.1"/>
    </source>
</evidence>
<sequence length="126" mass="14864">MYRSKSDQTEIQDKGAWFFTTTSLLTHKEDLHTQQTYTSSHTSNTSFLHLVVNSPPPPTYPPDSAPFDCNLFSSKFHSLSMKRFYSYEDVEKWLHDLSKFMKLIKVVHFFRREHPQIAKELVKMCD</sequence>
<evidence type="ECO:0000313" key="2">
    <source>
        <dbReference type="Proteomes" id="UP001054945"/>
    </source>
</evidence>
<accession>A0AAV4UPJ0</accession>
<protein>
    <submittedName>
        <fullName evidence="1">Uncharacterized protein</fullName>
    </submittedName>
</protein>